<dbReference type="Proteomes" id="UP000039865">
    <property type="component" value="Unassembled WGS sequence"/>
</dbReference>
<organism evidence="5 6">
    <name type="scientific">Stylonychia lemnae</name>
    <name type="common">Ciliate</name>
    <dbReference type="NCBI Taxonomy" id="5949"/>
    <lineage>
        <taxon>Eukaryota</taxon>
        <taxon>Sar</taxon>
        <taxon>Alveolata</taxon>
        <taxon>Ciliophora</taxon>
        <taxon>Intramacronucleata</taxon>
        <taxon>Spirotrichea</taxon>
        <taxon>Stichotrichia</taxon>
        <taxon>Sporadotrichida</taxon>
        <taxon>Oxytrichidae</taxon>
        <taxon>Stylonychinae</taxon>
        <taxon>Stylonychia</taxon>
    </lineage>
</organism>
<dbReference type="Pfam" id="PF02518">
    <property type="entry name" value="HATPase_c"/>
    <property type="match status" value="1"/>
</dbReference>
<dbReference type="SMART" id="SM00387">
    <property type="entry name" value="HATPase_c"/>
    <property type="match status" value="1"/>
</dbReference>
<dbReference type="InterPro" id="IPR003594">
    <property type="entry name" value="HATPase_dom"/>
</dbReference>
<evidence type="ECO:0000313" key="5">
    <source>
        <dbReference type="EMBL" id="CDW89008.1"/>
    </source>
</evidence>
<protein>
    <submittedName>
        <fullName evidence="5">Pas domain s-box protein</fullName>
    </submittedName>
</protein>
<dbReference type="PROSITE" id="PS50110">
    <property type="entry name" value="RESPONSE_REGULATORY"/>
    <property type="match status" value="1"/>
</dbReference>
<dbReference type="AlphaFoldDB" id="A0A078B658"/>
<dbReference type="PROSITE" id="PS50109">
    <property type="entry name" value="HIS_KIN"/>
    <property type="match status" value="1"/>
</dbReference>
<dbReference type="SMART" id="SM00448">
    <property type="entry name" value="REC"/>
    <property type="match status" value="1"/>
</dbReference>
<dbReference type="SUPFAM" id="SSF47384">
    <property type="entry name" value="Homodimeric domain of signal transducing histidine kinase"/>
    <property type="match status" value="1"/>
</dbReference>
<feature type="domain" description="Histidine kinase" evidence="3">
    <location>
        <begin position="5"/>
        <end position="223"/>
    </location>
</feature>
<dbReference type="InterPro" id="IPR001789">
    <property type="entry name" value="Sig_transdc_resp-reg_receiver"/>
</dbReference>
<dbReference type="InterPro" id="IPR036097">
    <property type="entry name" value="HisK_dim/P_sf"/>
</dbReference>
<dbReference type="Pfam" id="PF00512">
    <property type="entry name" value="HisKA"/>
    <property type="match status" value="1"/>
</dbReference>
<evidence type="ECO:0000313" key="6">
    <source>
        <dbReference type="Proteomes" id="UP000039865"/>
    </source>
</evidence>
<evidence type="ECO:0000259" key="3">
    <source>
        <dbReference type="PROSITE" id="PS50109"/>
    </source>
</evidence>
<dbReference type="Gene3D" id="3.40.50.2300">
    <property type="match status" value="1"/>
</dbReference>
<dbReference type="InterPro" id="IPR004358">
    <property type="entry name" value="Sig_transdc_His_kin-like_C"/>
</dbReference>
<dbReference type="Gene3D" id="3.30.565.10">
    <property type="entry name" value="Histidine kinase-like ATPase, C-terminal domain"/>
    <property type="match status" value="1"/>
</dbReference>
<dbReference type="Gene3D" id="1.10.287.130">
    <property type="match status" value="1"/>
</dbReference>
<dbReference type="SUPFAM" id="SSF55874">
    <property type="entry name" value="ATPase domain of HSP90 chaperone/DNA topoisomerase II/histidine kinase"/>
    <property type="match status" value="1"/>
</dbReference>
<dbReference type="PANTHER" id="PTHR43719:SF28">
    <property type="entry name" value="PEROXIDE STRESS-ACTIVATED HISTIDINE KINASE MAK1-RELATED"/>
    <property type="match status" value="1"/>
</dbReference>
<keyword evidence="1 2" id="KW-0597">Phosphoprotein</keyword>
<dbReference type="CDD" id="cd00082">
    <property type="entry name" value="HisKA"/>
    <property type="match status" value="1"/>
</dbReference>
<dbReference type="SUPFAM" id="SSF52172">
    <property type="entry name" value="CheY-like"/>
    <property type="match status" value="1"/>
</dbReference>
<dbReference type="CDD" id="cd17546">
    <property type="entry name" value="REC_hyHK_CKI1_RcsC-like"/>
    <property type="match status" value="1"/>
</dbReference>
<evidence type="ECO:0000256" key="1">
    <source>
        <dbReference type="ARBA" id="ARBA00022553"/>
    </source>
</evidence>
<dbReference type="OMA" id="ICACTAF"/>
<reference evidence="5 6" key="1">
    <citation type="submission" date="2014-06" db="EMBL/GenBank/DDBJ databases">
        <authorList>
            <person name="Swart Estienne"/>
        </authorList>
    </citation>
    <scope>NUCLEOTIDE SEQUENCE [LARGE SCALE GENOMIC DNA]</scope>
    <source>
        <strain evidence="5 6">130c</strain>
    </source>
</reference>
<dbReference type="InterPro" id="IPR005467">
    <property type="entry name" value="His_kinase_dom"/>
</dbReference>
<feature type="modified residue" description="4-aspartylphosphate" evidence="2">
    <location>
        <position position="382"/>
    </location>
</feature>
<dbReference type="InterPro" id="IPR050956">
    <property type="entry name" value="2C_system_His_kinase"/>
</dbReference>
<dbReference type="PRINTS" id="PR00344">
    <property type="entry name" value="BCTRLSENSOR"/>
</dbReference>
<gene>
    <name evidence="5" type="primary">Contig3053.g3262</name>
    <name evidence="5" type="ORF">STYLEM_18136</name>
</gene>
<dbReference type="InterPro" id="IPR003661">
    <property type="entry name" value="HisK_dim/P_dom"/>
</dbReference>
<keyword evidence="6" id="KW-1185">Reference proteome</keyword>
<dbReference type="PANTHER" id="PTHR43719">
    <property type="entry name" value="TWO-COMPONENT HISTIDINE KINASE"/>
    <property type="match status" value="1"/>
</dbReference>
<accession>A0A078B658</accession>
<evidence type="ECO:0000256" key="2">
    <source>
        <dbReference type="PROSITE-ProRule" id="PRU00169"/>
    </source>
</evidence>
<name>A0A078B658_STYLE</name>
<dbReference type="InParanoid" id="A0A078B658"/>
<feature type="domain" description="Response regulatory" evidence="4">
    <location>
        <begin position="317"/>
        <end position="453"/>
    </location>
</feature>
<dbReference type="EMBL" id="CCKQ01017139">
    <property type="protein sequence ID" value="CDW89008.1"/>
    <property type="molecule type" value="Genomic_DNA"/>
</dbReference>
<dbReference type="SMART" id="SM00388">
    <property type="entry name" value="HisKA"/>
    <property type="match status" value="1"/>
</dbReference>
<proteinExistence type="predicted"/>
<sequence>MLTATVSHDMRTPLNVINGLLNNLDSYITNDVGRRFLGIIKNSSKFMSFLVNDLLDFFQIKHGKFKKNLMWVDFKSSIKELMDIFKVGADEKGIHSIYSFSPNFPKTLYIDAQRIKQVILNLLQNSLKFTFQGFIKLEVSYDYLLSTIKLSVSDSGIGIQPEDRGKLFTLFGKLEATQQINTNGIGIGLNICRQIVEMFQGTIELDGNHSPGCKFNLTLKSQHQEQEQEIKLSEIDFEVNFESNRNRKNLSQRYKIEYGNSFQPKFQVSNCSTDSLNCTQQMNLSQQQAYRQTPIQSEPMLLNTDLKKKCSCPQLNSILIVDDNIFNLVTLEAILSLQFKLEVDQARNGMEAVQKVQDRFKIKSICDNNQCHKSIYKLILMDCNMPIMDGFQATQEIRKIEATIDKPKKSYIAALTAYSTDSFQQKCLDFGMDAFLTKPISADQLNKILKDNSL</sequence>
<dbReference type="InterPro" id="IPR011006">
    <property type="entry name" value="CheY-like_superfamily"/>
</dbReference>
<dbReference type="OrthoDB" id="297207at2759"/>
<dbReference type="Pfam" id="PF00072">
    <property type="entry name" value="Response_reg"/>
    <property type="match status" value="1"/>
</dbReference>
<evidence type="ECO:0000259" key="4">
    <source>
        <dbReference type="PROSITE" id="PS50110"/>
    </source>
</evidence>
<dbReference type="InterPro" id="IPR036890">
    <property type="entry name" value="HATPase_C_sf"/>
</dbReference>
<dbReference type="GO" id="GO:0000155">
    <property type="term" value="F:phosphorelay sensor kinase activity"/>
    <property type="evidence" value="ECO:0007669"/>
    <property type="project" value="InterPro"/>
</dbReference>